<dbReference type="Proteomes" id="UP001175097">
    <property type="component" value="Unassembled WGS sequence"/>
</dbReference>
<evidence type="ECO:0000256" key="3">
    <source>
        <dbReference type="ARBA" id="ARBA00022692"/>
    </source>
</evidence>
<evidence type="ECO:0000256" key="1">
    <source>
        <dbReference type="ARBA" id="ARBA00004141"/>
    </source>
</evidence>
<dbReference type="EMBL" id="JAROCC010000007">
    <property type="protein sequence ID" value="MDN4607894.1"/>
    <property type="molecule type" value="Genomic_DNA"/>
</dbReference>
<dbReference type="PANTHER" id="PTHR42948:SF1">
    <property type="entry name" value="TRANSPORTER"/>
    <property type="match status" value="1"/>
</dbReference>
<name>A0ABT8JS47_9BACL</name>
<keyword evidence="4 6" id="KW-1133">Transmembrane helix</keyword>
<dbReference type="PANTHER" id="PTHR42948">
    <property type="entry name" value="TRANSPORTER"/>
    <property type="match status" value="1"/>
</dbReference>
<dbReference type="InterPro" id="IPR037272">
    <property type="entry name" value="SNS_sf"/>
</dbReference>
<gene>
    <name evidence="7" type="ORF">P5G49_10475</name>
</gene>
<feature type="transmembrane region" description="Helical" evidence="6">
    <location>
        <begin position="130"/>
        <end position="156"/>
    </location>
</feature>
<evidence type="ECO:0000313" key="8">
    <source>
        <dbReference type="Proteomes" id="UP001175097"/>
    </source>
</evidence>
<comment type="caution">
    <text evidence="7">The sequence shown here is derived from an EMBL/GenBank/DDBJ whole genome shotgun (WGS) entry which is preliminary data.</text>
</comment>
<dbReference type="RefSeq" id="WP_301243656.1">
    <property type="nucleotide sequence ID" value="NZ_JAROCC010000007.1"/>
</dbReference>
<keyword evidence="2" id="KW-0813">Transport</keyword>
<evidence type="ECO:0000256" key="2">
    <source>
        <dbReference type="ARBA" id="ARBA00022448"/>
    </source>
</evidence>
<feature type="transmembrane region" description="Helical" evidence="6">
    <location>
        <begin position="12"/>
        <end position="30"/>
    </location>
</feature>
<proteinExistence type="predicted"/>
<dbReference type="Pfam" id="PF00209">
    <property type="entry name" value="SNF"/>
    <property type="match status" value="2"/>
</dbReference>
<evidence type="ECO:0000313" key="7">
    <source>
        <dbReference type="EMBL" id="MDN4607894.1"/>
    </source>
</evidence>
<dbReference type="InterPro" id="IPR047218">
    <property type="entry name" value="YocR/YhdH-like"/>
</dbReference>
<feature type="transmembrane region" description="Helical" evidence="6">
    <location>
        <begin position="42"/>
        <end position="64"/>
    </location>
</feature>
<feature type="transmembrane region" description="Helical" evidence="6">
    <location>
        <begin position="419"/>
        <end position="438"/>
    </location>
</feature>
<feature type="transmembrane region" description="Helical" evidence="6">
    <location>
        <begin position="340"/>
        <end position="361"/>
    </location>
</feature>
<feature type="transmembrane region" description="Helical" evidence="6">
    <location>
        <begin position="248"/>
        <end position="274"/>
    </location>
</feature>
<sequence>MKQREQWTSKIGFVLAAAGSAIGLGAIWKFPYMAGTNGGSVFVLLFIICTLAIGLPILLAEFVVGRRGQHDAVTSLKRLAPGRSWYLIGWLGLGSSFILLSFYSVVGGWILSYLARAIVSRLNTSDYGGLFGSIIANPMEVLFAQAVFMIMTIWIVQSGIKGGIERASRWMMPLLFIFFIILAIRSLTLDGAMEGIRFLFVPDWSYLTGKTFLLALGQAFFSLSVGVTAMLTYASYLPKEEKLGQSAFNVSILNIFISLLAGIVIFPAVFALGQLPDEGPGLIFVILPAIFNEIPLGGFFMVLFFILLLFATLTSSIAMLEIVVSTGIGKKHEWRRKASWLFGLLIFIVGIPSALSFGVLSDVKMPGGSIFDFADILTSRIGLPVGALLISFFAGFVLTTAETDDELRMHPFLNRSWKFIVRIVAPLAIIVIFIASFLT</sequence>
<dbReference type="InterPro" id="IPR000175">
    <property type="entry name" value="Na/ntran_symport"/>
</dbReference>
<dbReference type="SUPFAM" id="SSF161070">
    <property type="entry name" value="SNF-like"/>
    <property type="match status" value="1"/>
</dbReference>
<accession>A0ABT8JS47</accession>
<reference evidence="7" key="1">
    <citation type="submission" date="2023-03" db="EMBL/GenBank/DDBJ databases">
        <title>MT1 and MT2 Draft Genomes of Novel Species.</title>
        <authorList>
            <person name="Venkateswaran K."/>
        </authorList>
    </citation>
    <scope>NUCLEOTIDE SEQUENCE</scope>
    <source>
        <strain evidence="7">F6_3S_P_2</strain>
    </source>
</reference>
<dbReference type="PRINTS" id="PR00176">
    <property type="entry name" value="NANEUSMPORT"/>
</dbReference>
<dbReference type="CDD" id="cd10336">
    <property type="entry name" value="SLC6sbd_Tyt1-Like"/>
    <property type="match status" value="1"/>
</dbReference>
<organism evidence="7 8">
    <name type="scientific">Sporosarcina highlanderae</name>
    <dbReference type="NCBI Taxonomy" id="3035916"/>
    <lineage>
        <taxon>Bacteria</taxon>
        <taxon>Bacillati</taxon>
        <taxon>Bacillota</taxon>
        <taxon>Bacilli</taxon>
        <taxon>Bacillales</taxon>
        <taxon>Caryophanaceae</taxon>
        <taxon>Sporosarcina</taxon>
    </lineage>
</organism>
<dbReference type="NCBIfam" id="NF037979">
    <property type="entry name" value="Na_transp"/>
    <property type="match status" value="1"/>
</dbReference>
<evidence type="ECO:0000256" key="4">
    <source>
        <dbReference type="ARBA" id="ARBA00022989"/>
    </source>
</evidence>
<keyword evidence="5 6" id="KW-0472">Membrane</keyword>
<evidence type="ECO:0000256" key="5">
    <source>
        <dbReference type="ARBA" id="ARBA00023136"/>
    </source>
</evidence>
<feature type="transmembrane region" description="Helical" evidence="6">
    <location>
        <begin position="85"/>
        <end position="110"/>
    </location>
</feature>
<keyword evidence="8" id="KW-1185">Reference proteome</keyword>
<dbReference type="PROSITE" id="PS50267">
    <property type="entry name" value="NA_NEUROTRAN_SYMP_3"/>
    <property type="match status" value="1"/>
</dbReference>
<feature type="transmembrane region" description="Helical" evidence="6">
    <location>
        <begin position="212"/>
        <end position="236"/>
    </location>
</feature>
<comment type="subcellular location">
    <subcellularLocation>
        <location evidence="1">Membrane</location>
        <topology evidence="1">Multi-pass membrane protein</topology>
    </subcellularLocation>
</comment>
<keyword evidence="3 6" id="KW-0812">Transmembrane</keyword>
<feature type="transmembrane region" description="Helical" evidence="6">
    <location>
        <begin position="168"/>
        <end position="188"/>
    </location>
</feature>
<protein>
    <submittedName>
        <fullName evidence="7">Sodium-dependent transporter</fullName>
    </submittedName>
</protein>
<feature type="transmembrane region" description="Helical" evidence="6">
    <location>
        <begin position="381"/>
        <end position="398"/>
    </location>
</feature>
<feature type="transmembrane region" description="Helical" evidence="6">
    <location>
        <begin position="294"/>
        <end position="320"/>
    </location>
</feature>
<evidence type="ECO:0000256" key="6">
    <source>
        <dbReference type="SAM" id="Phobius"/>
    </source>
</evidence>